<dbReference type="InterPro" id="IPR023210">
    <property type="entry name" value="NADP_OxRdtase_dom"/>
</dbReference>
<dbReference type="Pfam" id="PF00248">
    <property type="entry name" value="Aldo_ket_red"/>
    <property type="match status" value="1"/>
</dbReference>
<dbReference type="eggNOG" id="COG0667">
    <property type="taxonomic scope" value="Bacteria"/>
</dbReference>
<feature type="domain" description="NADP-dependent oxidoreductase" evidence="1">
    <location>
        <begin position="47"/>
        <end position="201"/>
    </location>
</feature>
<dbReference type="InterPro" id="IPR036812">
    <property type="entry name" value="NAD(P)_OxRdtase_dom_sf"/>
</dbReference>
<dbReference type="KEGG" id="sus:Acid_2976"/>
<dbReference type="NCBIfam" id="TIGR01409">
    <property type="entry name" value="TAT_signal_seq"/>
    <property type="match status" value="1"/>
</dbReference>
<gene>
    <name evidence="2" type="ordered locus">Acid_2976</name>
</gene>
<evidence type="ECO:0000259" key="1">
    <source>
        <dbReference type="Pfam" id="PF00248"/>
    </source>
</evidence>
<protein>
    <submittedName>
        <fullName evidence="2">Aldo/keto reductase</fullName>
    </submittedName>
</protein>
<dbReference type="InterPro" id="IPR053135">
    <property type="entry name" value="AKR2_Oxidoreductase"/>
</dbReference>
<evidence type="ECO:0000313" key="2">
    <source>
        <dbReference type="EMBL" id="ABJ83960.1"/>
    </source>
</evidence>
<proteinExistence type="predicted"/>
<dbReference type="Gene3D" id="3.20.20.100">
    <property type="entry name" value="NADP-dependent oxidoreductase domain"/>
    <property type="match status" value="1"/>
</dbReference>
<accession>Q022Y6</accession>
<dbReference type="InterPro" id="IPR006311">
    <property type="entry name" value="TAT_signal"/>
</dbReference>
<dbReference type="OrthoDB" id="9773828at2"/>
<dbReference type="HOGENOM" id="CLU_023205_3_0_0"/>
<dbReference type="PROSITE" id="PS51318">
    <property type="entry name" value="TAT"/>
    <property type="match status" value="1"/>
</dbReference>
<dbReference type="SUPFAM" id="SSF51430">
    <property type="entry name" value="NAD(P)-linked oxidoreductase"/>
    <property type="match status" value="1"/>
</dbReference>
<dbReference type="AlphaFoldDB" id="Q022Y6"/>
<dbReference type="InParanoid" id="Q022Y6"/>
<organism evidence="2">
    <name type="scientific">Solibacter usitatus (strain Ellin6076)</name>
    <dbReference type="NCBI Taxonomy" id="234267"/>
    <lineage>
        <taxon>Bacteria</taxon>
        <taxon>Pseudomonadati</taxon>
        <taxon>Acidobacteriota</taxon>
        <taxon>Terriglobia</taxon>
        <taxon>Bryobacterales</taxon>
        <taxon>Solibacteraceae</taxon>
        <taxon>Candidatus Solibacter</taxon>
    </lineage>
</organism>
<name>Q022Y6_SOLUE</name>
<dbReference type="PANTHER" id="PTHR43312">
    <property type="entry name" value="D-THREO-ALDOSE 1-DEHYDROGENASE"/>
    <property type="match status" value="1"/>
</dbReference>
<dbReference type="STRING" id="234267.Acid_2976"/>
<sequence length="327" mass="35374" precursor="true">MSITRRRFLETAAVTGIAAGTLAADPGKTALPTRVLGKTGVRVSILAFGTGSRFLMYKEEDAALEALTRALDSGITYIDTADEYGKGHLAEQRVGKVLKGRRDSVFLATKVSPRDGAEAARSFEESLKALQVDRVDLLHIHALTTEDDLAKIEAKGGVLEQVLKFREQKMARFIGITSHADPAVMKTALERHDFDCTQMALNAGMANMINGGGKRGMVPNPAVQTSFESLALPVALRKKMGILAIKAFAQDALIGQAAPEKLLTYTLSLPITAAVVGMPKLEHIDSNVRIAKAFVPMPPAEMRELAGRLSEKNKVALDEFFRHHLDA</sequence>
<reference evidence="2" key="1">
    <citation type="submission" date="2006-10" db="EMBL/GenBank/DDBJ databases">
        <title>Complete sequence of Solibacter usitatus Ellin6076.</title>
        <authorList>
            <consortium name="US DOE Joint Genome Institute"/>
            <person name="Copeland A."/>
            <person name="Lucas S."/>
            <person name="Lapidus A."/>
            <person name="Barry K."/>
            <person name="Detter J.C."/>
            <person name="Glavina del Rio T."/>
            <person name="Hammon N."/>
            <person name="Israni S."/>
            <person name="Dalin E."/>
            <person name="Tice H."/>
            <person name="Pitluck S."/>
            <person name="Thompson L.S."/>
            <person name="Brettin T."/>
            <person name="Bruce D."/>
            <person name="Han C."/>
            <person name="Tapia R."/>
            <person name="Gilna P."/>
            <person name="Schmutz J."/>
            <person name="Larimer F."/>
            <person name="Land M."/>
            <person name="Hauser L."/>
            <person name="Kyrpides N."/>
            <person name="Mikhailova N."/>
            <person name="Janssen P.H."/>
            <person name="Kuske C.R."/>
            <person name="Richardson P."/>
        </authorList>
    </citation>
    <scope>NUCLEOTIDE SEQUENCE</scope>
    <source>
        <strain evidence="2">Ellin6076</strain>
    </source>
</reference>
<dbReference type="InterPro" id="IPR019546">
    <property type="entry name" value="TAT_signal_bac_arc"/>
</dbReference>
<dbReference type="CDD" id="cd19100">
    <property type="entry name" value="AKR_unchar"/>
    <property type="match status" value="1"/>
</dbReference>
<dbReference type="EMBL" id="CP000473">
    <property type="protein sequence ID" value="ABJ83960.1"/>
    <property type="molecule type" value="Genomic_DNA"/>
</dbReference>
<dbReference type="PANTHER" id="PTHR43312:SF1">
    <property type="entry name" value="NADP-DEPENDENT OXIDOREDUCTASE DOMAIN-CONTAINING PROTEIN"/>
    <property type="match status" value="1"/>
</dbReference>